<dbReference type="PANTHER" id="PTHR44688">
    <property type="entry name" value="DNA-BINDING TRANSCRIPTIONAL ACTIVATOR DEVR_DOSR"/>
    <property type="match status" value="1"/>
</dbReference>
<comment type="caution">
    <text evidence="5">The sequence shown here is derived from an EMBL/GenBank/DDBJ whole genome shotgun (WGS) entry which is preliminary data.</text>
</comment>
<dbReference type="SMART" id="SM00421">
    <property type="entry name" value="HTH_LUXR"/>
    <property type="match status" value="1"/>
</dbReference>
<dbReference type="CDD" id="cd06170">
    <property type="entry name" value="LuxR_C_like"/>
    <property type="match status" value="1"/>
</dbReference>
<protein>
    <submittedName>
        <fullName evidence="5">Helix-turn-helix transcriptional regulator</fullName>
    </submittedName>
</protein>
<dbReference type="Pfam" id="PF00196">
    <property type="entry name" value="GerE"/>
    <property type="match status" value="1"/>
</dbReference>
<dbReference type="GO" id="GO:0003677">
    <property type="term" value="F:DNA binding"/>
    <property type="evidence" value="ECO:0007669"/>
    <property type="project" value="UniProtKB-KW"/>
</dbReference>
<evidence type="ECO:0000259" key="4">
    <source>
        <dbReference type="PROSITE" id="PS50043"/>
    </source>
</evidence>
<dbReference type="InterPro" id="IPR000792">
    <property type="entry name" value="Tscrpt_reg_LuxR_C"/>
</dbReference>
<evidence type="ECO:0000256" key="3">
    <source>
        <dbReference type="ARBA" id="ARBA00023163"/>
    </source>
</evidence>
<evidence type="ECO:0000313" key="6">
    <source>
        <dbReference type="Proteomes" id="UP000657385"/>
    </source>
</evidence>
<dbReference type="SUPFAM" id="SSF46894">
    <property type="entry name" value="C-terminal effector domain of the bipartite response regulators"/>
    <property type="match status" value="1"/>
</dbReference>
<keyword evidence="2" id="KW-0238">DNA-binding</keyword>
<dbReference type="Gene3D" id="1.10.10.10">
    <property type="entry name" value="Winged helix-like DNA-binding domain superfamily/Winged helix DNA-binding domain"/>
    <property type="match status" value="1"/>
</dbReference>
<organism evidence="5 6">
    <name type="scientific">Streptacidiphilus fuscans</name>
    <dbReference type="NCBI Taxonomy" id="2789292"/>
    <lineage>
        <taxon>Bacteria</taxon>
        <taxon>Bacillati</taxon>
        <taxon>Actinomycetota</taxon>
        <taxon>Actinomycetes</taxon>
        <taxon>Kitasatosporales</taxon>
        <taxon>Streptomycetaceae</taxon>
        <taxon>Streptacidiphilus</taxon>
    </lineage>
</organism>
<feature type="domain" description="HTH luxR-type" evidence="4">
    <location>
        <begin position="189"/>
        <end position="253"/>
    </location>
</feature>
<dbReference type="GO" id="GO:0006355">
    <property type="term" value="P:regulation of DNA-templated transcription"/>
    <property type="evidence" value="ECO:0007669"/>
    <property type="project" value="InterPro"/>
</dbReference>
<dbReference type="EMBL" id="JADPRT010000014">
    <property type="protein sequence ID" value="MBF9072037.1"/>
    <property type="molecule type" value="Genomic_DNA"/>
</dbReference>
<gene>
    <name evidence="5" type="ORF">I2501_28835</name>
</gene>
<dbReference type="AlphaFoldDB" id="A0A931B9J8"/>
<dbReference type="PRINTS" id="PR00038">
    <property type="entry name" value="HTHLUXR"/>
</dbReference>
<name>A0A931B9J8_9ACTN</name>
<evidence type="ECO:0000256" key="2">
    <source>
        <dbReference type="ARBA" id="ARBA00023125"/>
    </source>
</evidence>
<keyword evidence="1" id="KW-0805">Transcription regulation</keyword>
<dbReference type="PANTHER" id="PTHR44688:SF16">
    <property type="entry name" value="DNA-BINDING TRANSCRIPTIONAL ACTIVATOR DEVR_DOSR"/>
    <property type="match status" value="1"/>
</dbReference>
<evidence type="ECO:0000313" key="5">
    <source>
        <dbReference type="EMBL" id="MBF9072037.1"/>
    </source>
</evidence>
<keyword evidence="6" id="KW-1185">Reference proteome</keyword>
<keyword evidence="3" id="KW-0804">Transcription</keyword>
<dbReference type="InterPro" id="IPR036388">
    <property type="entry name" value="WH-like_DNA-bd_sf"/>
</dbReference>
<dbReference type="Proteomes" id="UP000657385">
    <property type="component" value="Unassembled WGS sequence"/>
</dbReference>
<proteinExistence type="predicted"/>
<evidence type="ECO:0000256" key="1">
    <source>
        <dbReference type="ARBA" id="ARBA00023015"/>
    </source>
</evidence>
<sequence>MTASAGEVGLRRILAVVDLLIQAVDEDALLPALLPGLLVAIPAENVIWTTRPAPFRSVTYPAGLLTPDDHAVIGRYRTTDPLIRMTTGGPGVPLRRSDLQSWAEWHAQPIYTDVARRIGGEYQLAMELPVGGAPASSGNARSVCVALNRTGLDFSDDDVAAAALLRGRIRAALVRLERTGRIDEWSPCGGAGTAPTPREAAVLDLLALGLTDQQISRRLGISPRTVDKHLEHVYAKFAVHGRVEAANAWRGQHR</sequence>
<reference evidence="5" key="1">
    <citation type="submission" date="2020-11" db="EMBL/GenBank/DDBJ databases">
        <title>Isolation and identification of active actinomycetes.</title>
        <authorList>
            <person name="Yu B."/>
        </authorList>
    </citation>
    <scope>NUCLEOTIDE SEQUENCE</scope>
    <source>
        <strain evidence="5">NEAU-YB345</strain>
    </source>
</reference>
<dbReference type="RefSeq" id="WP_196197202.1">
    <property type="nucleotide sequence ID" value="NZ_JADPRT010000014.1"/>
</dbReference>
<dbReference type="InterPro" id="IPR016032">
    <property type="entry name" value="Sig_transdc_resp-reg_C-effctor"/>
</dbReference>
<accession>A0A931B9J8</accession>
<dbReference type="PROSITE" id="PS50043">
    <property type="entry name" value="HTH_LUXR_2"/>
    <property type="match status" value="1"/>
</dbReference>